<gene>
    <name evidence="1" type="ORF">CR513_08173</name>
</gene>
<evidence type="ECO:0000313" key="1">
    <source>
        <dbReference type="EMBL" id="RDY07690.1"/>
    </source>
</evidence>
<keyword evidence="2" id="KW-1185">Reference proteome</keyword>
<dbReference type="AlphaFoldDB" id="A0A371HY16"/>
<name>A0A371HY16_MUCPR</name>
<sequence>LLSVLLYSHPNPPIYYFLSLKRSQSNSVASSLQSAETISAQSLPKATRPVTETSQHSDIQAFSKEKMNCLRALLNSTKPLGSCGLTMKGKSIINISSFIPQSI</sequence>
<feature type="non-terminal residue" evidence="1">
    <location>
        <position position="103"/>
    </location>
</feature>
<reference evidence="1" key="1">
    <citation type="submission" date="2018-05" db="EMBL/GenBank/DDBJ databases">
        <title>Draft genome of Mucuna pruriens seed.</title>
        <authorList>
            <person name="Nnadi N.E."/>
            <person name="Vos R."/>
            <person name="Hasami M.H."/>
            <person name="Devisetty U.K."/>
            <person name="Aguiy J.C."/>
        </authorList>
    </citation>
    <scope>NUCLEOTIDE SEQUENCE [LARGE SCALE GENOMIC DNA]</scope>
    <source>
        <strain evidence="1">JCA_2017</strain>
    </source>
</reference>
<protein>
    <submittedName>
        <fullName evidence="1">Uncharacterized protein</fullName>
    </submittedName>
</protein>
<feature type="non-terminal residue" evidence="1">
    <location>
        <position position="1"/>
    </location>
</feature>
<dbReference type="Proteomes" id="UP000257109">
    <property type="component" value="Unassembled WGS sequence"/>
</dbReference>
<proteinExistence type="predicted"/>
<dbReference type="EMBL" id="QJKJ01001417">
    <property type="protein sequence ID" value="RDY07690.1"/>
    <property type="molecule type" value="Genomic_DNA"/>
</dbReference>
<evidence type="ECO:0000313" key="2">
    <source>
        <dbReference type="Proteomes" id="UP000257109"/>
    </source>
</evidence>
<comment type="caution">
    <text evidence="1">The sequence shown here is derived from an EMBL/GenBank/DDBJ whole genome shotgun (WGS) entry which is preliminary data.</text>
</comment>
<organism evidence="1 2">
    <name type="scientific">Mucuna pruriens</name>
    <name type="common">Velvet bean</name>
    <name type="synonym">Dolichos pruriens</name>
    <dbReference type="NCBI Taxonomy" id="157652"/>
    <lineage>
        <taxon>Eukaryota</taxon>
        <taxon>Viridiplantae</taxon>
        <taxon>Streptophyta</taxon>
        <taxon>Embryophyta</taxon>
        <taxon>Tracheophyta</taxon>
        <taxon>Spermatophyta</taxon>
        <taxon>Magnoliopsida</taxon>
        <taxon>eudicotyledons</taxon>
        <taxon>Gunneridae</taxon>
        <taxon>Pentapetalae</taxon>
        <taxon>rosids</taxon>
        <taxon>fabids</taxon>
        <taxon>Fabales</taxon>
        <taxon>Fabaceae</taxon>
        <taxon>Papilionoideae</taxon>
        <taxon>50 kb inversion clade</taxon>
        <taxon>NPAAA clade</taxon>
        <taxon>indigoferoid/millettioid clade</taxon>
        <taxon>Phaseoleae</taxon>
        <taxon>Mucuna</taxon>
    </lineage>
</organism>
<accession>A0A371HY16</accession>